<dbReference type="PROSITE" id="PS00497">
    <property type="entry name" value="TYROSINASE_1"/>
    <property type="match status" value="1"/>
</dbReference>
<dbReference type="Pfam" id="PF00264">
    <property type="entry name" value="Tyrosinase"/>
    <property type="match status" value="1"/>
</dbReference>
<organism evidence="6 7">
    <name type="scientific">Crepidotus variabilis</name>
    <dbReference type="NCBI Taxonomy" id="179855"/>
    <lineage>
        <taxon>Eukaryota</taxon>
        <taxon>Fungi</taxon>
        <taxon>Dikarya</taxon>
        <taxon>Basidiomycota</taxon>
        <taxon>Agaricomycotina</taxon>
        <taxon>Agaricomycetes</taxon>
        <taxon>Agaricomycetidae</taxon>
        <taxon>Agaricales</taxon>
        <taxon>Agaricineae</taxon>
        <taxon>Crepidotaceae</taxon>
        <taxon>Crepidotus</taxon>
    </lineage>
</organism>
<keyword evidence="3" id="KW-0732">Signal</keyword>
<dbReference type="Proteomes" id="UP000807306">
    <property type="component" value="Unassembled WGS sequence"/>
</dbReference>
<dbReference type="PROSITE" id="PS00498">
    <property type="entry name" value="TYROSINASE_2"/>
    <property type="match status" value="1"/>
</dbReference>
<dbReference type="InterPro" id="IPR008922">
    <property type="entry name" value="Di-copper_centre_dom_sf"/>
</dbReference>
<dbReference type="InterPro" id="IPR050316">
    <property type="entry name" value="Tyrosinase/Hemocyanin"/>
</dbReference>
<name>A0A9P6JRS5_9AGAR</name>
<dbReference type="OrthoDB" id="6132182at2759"/>
<dbReference type="PANTHER" id="PTHR11474:SF126">
    <property type="entry name" value="TYROSINASE-LIKE PROTEIN TYR-1-RELATED"/>
    <property type="match status" value="1"/>
</dbReference>
<keyword evidence="1" id="KW-0479">Metal-binding</keyword>
<dbReference type="GO" id="GO:0046872">
    <property type="term" value="F:metal ion binding"/>
    <property type="evidence" value="ECO:0007669"/>
    <property type="project" value="UniProtKB-KW"/>
</dbReference>
<feature type="domain" description="Tyrosinase copper-binding" evidence="4">
    <location>
        <begin position="97"/>
        <end position="114"/>
    </location>
</feature>
<evidence type="ECO:0000259" key="4">
    <source>
        <dbReference type="PROSITE" id="PS00497"/>
    </source>
</evidence>
<accession>A0A9P6JRS5</accession>
<keyword evidence="7" id="KW-1185">Reference proteome</keyword>
<dbReference type="AlphaFoldDB" id="A0A9P6JRS5"/>
<dbReference type="PANTHER" id="PTHR11474">
    <property type="entry name" value="TYROSINASE FAMILY MEMBER"/>
    <property type="match status" value="1"/>
</dbReference>
<evidence type="ECO:0000256" key="1">
    <source>
        <dbReference type="ARBA" id="ARBA00022723"/>
    </source>
</evidence>
<gene>
    <name evidence="6" type="ORF">CPB83DRAFT_188046</name>
</gene>
<dbReference type="GO" id="GO:0016491">
    <property type="term" value="F:oxidoreductase activity"/>
    <property type="evidence" value="ECO:0007669"/>
    <property type="project" value="InterPro"/>
</dbReference>
<evidence type="ECO:0000256" key="2">
    <source>
        <dbReference type="ARBA" id="ARBA00023008"/>
    </source>
</evidence>
<feature type="chain" id="PRO_5040443563" description="Tyrosinase copper-binding domain-containing protein" evidence="3">
    <location>
        <begin position="23"/>
        <end position="350"/>
    </location>
</feature>
<evidence type="ECO:0000313" key="7">
    <source>
        <dbReference type="Proteomes" id="UP000807306"/>
    </source>
</evidence>
<evidence type="ECO:0000259" key="5">
    <source>
        <dbReference type="PROSITE" id="PS00498"/>
    </source>
</evidence>
<feature type="signal peptide" evidence="3">
    <location>
        <begin position="1"/>
        <end position="22"/>
    </location>
</feature>
<sequence length="350" mass="39646">MFRIPIFLLFLLLVNFLPTIVAHPLEASYNEKDSNGRCNQILQRKEWRALDIAERKDYINAVKCLQAIPVDDSSVPAAETLFDLFQGWHIHMATSVHYVGQFLMWHRYFLKLYESALRDKCDYKGAQPYWDWSLDTDEGRSIANSTIWDAETGFGGGGVEGTYTPPEDPETLANGRINPKAFVGCVQDGPFANLVLNMGPGTSVTKHCLTRHFNETTHKYLNHTAVEETMAYETFDDFHTQLEGKPSLPDHRQHDGGHIAIGGEMSNFFSSPGDPMFYMHHGNLDRLWRMWQLKGDKKRMWEVGGPTGLEANSTTLTLSFTLDMNPALGPSVPVRDVMDTEMAPNCYVYL</sequence>
<evidence type="ECO:0000256" key="3">
    <source>
        <dbReference type="SAM" id="SignalP"/>
    </source>
</evidence>
<reference evidence="6" key="1">
    <citation type="submission" date="2020-11" db="EMBL/GenBank/DDBJ databases">
        <authorList>
            <consortium name="DOE Joint Genome Institute"/>
            <person name="Ahrendt S."/>
            <person name="Riley R."/>
            <person name="Andreopoulos W."/>
            <person name="Labutti K."/>
            <person name="Pangilinan J."/>
            <person name="Ruiz-Duenas F.J."/>
            <person name="Barrasa J.M."/>
            <person name="Sanchez-Garcia M."/>
            <person name="Camarero S."/>
            <person name="Miyauchi S."/>
            <person name="Serrano A."/>
            <person name="Linde D."/>
            <person name="Babiker R."/>
            <person name="Drula E."/>
            <person name="Ayuso-Fernandez I."/>
            <person name="Pacheco R."/>
            <person name="Padilla G."/>
            <person name="Ferreira P."/>
            <person name="Barriuso J."/>
            <person name="Kellner H."/>
            <person name="Castanera R."/>
            <person name="Alfaro M."/>
            <person name="Ramirez L."/>
            <person name="Pisabarro A.G."/>
            <person name="Kuo A."/>
            <person name="Tritt A."/>
            <person name="Lipzen A."/>
            <person name="He G."/>
            <person name="Yan M."/>
            <person name="Ng V."/>
            <person name="Cullen D."/>
            <person name="Martin F."/>
            <person name="Rosso M.-N."/>
            <person name="Henrissat B."/>
            <person name="Hibbett D."/>
            <person name="Martinez A.T."/>
            <person name="Grigoriev I.V."/>
        </authorList>
    </citation>
    <scope>NUCLEOTIDE SEQUENCE</scope>
    <source>
        <strain evidence="6">CBS 506.95</strain>
    </source>
</reference>
<protein>
    <recommendedName>
        <fullName evidence="4 5">Tyrosinase copper-binding domain-containing protein</fullName>
    </recommendedName>
</protein>
<dbReference type="EMBL" id="MU157841">
    <property type="protein sequence ID" value="KAF9530193.1"/>
    <property type="molecule type" value="Genomic_DNA"/>
</dbReference>
<proteinExistence type="predicted"/>
<evidence type="ECO:0000313" key="6">
    <source>
        <dbReference type="EMBL" id="KAF9530193.1"/>
    </source>
</evidence>
<comment type="caution">
    <text evidence="6">The sequence shown here is derived from an EMBL/GenBank/DDBJ whole genome shotgun (WGS) entry which is preliminary data.</text>
</comment>
<keyword evidence="2" id="KW-0186">Copper</keyword>
<feature type="domain" description="Tyrosinase copper-binding" evidence="5">
    <location>
        <begin position="274"/>
        <end position="285"/>
    </location>
</feature>
<dbReference type="SUPFAM" id="SSF48056">
    <property type="entry name" value="Di-copper centre-containing domain"/>
    <property type="match status" value="1"/>
</dbReference>
<dbReference type="PRINTS" id="PR00092">
    <property type="entry name" value="TYROSINASE"/>
</dbReference>
<dbReference type="InterPro" id="IPR002227">
    <property type="entry name" value="Tyrosinase_Cu-bd"/>
</dbReference>
<dbReference type="Gene3D" id="1.10.1280.10">
    <property type="entry name" value="Di-copper center containing domain from catechol oxidase"/>
    <property type="match status" value="1"/>
</dbReference>